<name>A0A2S7ITD8_9BACT</name>
<dbReference type="SUPFAM" id="SSF52343">
    <property type="entry name" value="Ferredoxin reductase-like, C-terminal NADP-linked domain"/>
    <property type="match status" value="1"/>
</dbReference>
<dbReference type="AlphaFoldDB" id="A0A2S7ITD8"/>
<organism evidence="1 2">
    <name type="scientific">Siphonobacter curvatus</name>
    <dbReference type="NCBI Taxonomy" id="2094562"/>
    <lineage>
        <taxon>Bacteria</taxon>
        <taxon>Pseudomonadati</taxon>
        <taxon>Bacteroidota</taxon>
        <taxon>Cytophagia</taxon>
        <taxon>Cytophagales</taxon>
        <taxon>Cytophagaceae</taxon>
        <taxon>Siphonobacter</taxon>
    </lineage>
</organism>
<gene>
    <name evidence="1" type="ORF">C5O19_14970</name>
</gene>
<evidence type="ECO:0000313" key="2">
    <source>
        <dbReference type="Proteomes" id="UP000239590"/>
    </source>
</evidence>
<dbReference type="EMBL" id="PTRA01000001">
    <property type="protein sequence ID" value="PQA60860.1"/>
    <property type="molecule type" value="Genomic_DNA"/>
</dbReference>
<comment type="caution">
    <text evidence="1">The sequence shown here is derived from an EMBL/GenBank/DDBJ whole genome shotgun (WGS) entry which is preliminary data.</text>
</comment>
<sequence>MNALNFTQQSSPILDRHWIFLSSSYSLHSLIDLIKTLLNRHQPCTVIHGLTQLNSPFFPDELTRLESAFSGLLKTYYVFGSPTPAYPALDLLESLTNTFPISKLSFLLTDTEEWVDAVIEHLLFLEIPKSQIHLLETIN</sequence>
<keyword evidence="2" id="KW-1185">Reference proteome</keyword>
<reference evidence="2" key="1">
    <citation type="submission" date="2018-02" db="EMBL/GenBank/DDBJ databases">
        <title>Genome sequencing of Solimonas sp. HR-BB.</title>
        <authorList>
            <person name="Lee Y."/>
            <person name="Jeon C.O."/>
        </authorList>
    </citation>
    <scope>NUCLEOTIDE SEQUENCE [LARGE SCALE GENOMIC DNA]</scope>
    <source>
        <strain evidence="2">HR-U</strain>
    </source>
</reference>
<dbReference type="RefSeq" id="WP_104713591.1">
    <property type="nucleotide sequence ID" value="NZ_PTRA01000001.1"/>
</dbReference>
<evidence type="ECO:0000313" key="1">
    <source>
        <dbReference type="EMBL" id="PQA60860.1"/>
    </source>
</evidence>
<proteinExistence type="predicted"/>
<accession>A0A2S7ITD8</accession>
<protein>
    <submittedName>
        <fullName evidence="1">Uncharacterized protein</fullName>
    </submittedName>
</protein>
<dbReference type="Proteomes" id="UP000239590">
    <property type="component" value="Unassembled WGS sequence"/>
</dbReference>
<dbReference type="InterPro" id="IPR039261">
    <property type="entry name" value="FNR_nucleotide-bd"/>
</dbReference>